<dbReference type="PANTHER" id="PTHR40076:SF1">
    <property type="entry name" value="MEMBRANE PROTEIN"/>
    <property type="match status" value="1"/>
</dbReference>
<proteinExistence type="predicted"/>
<dbReference type="Pfam" id="PF06161">
    <property type="entry name" value="DUF975"/>
    <property type="match status" value="1"/>
</dbReference>
<evidence type="ECO:0000313" key="2">
    <source>
        <dbReference type="EMBL" id="RDY29218.1"/>
    </source>
</evidence>
<dbReference type="EMBL" id="NOJY02000003">
    <property type="protein sequence ID" value="RDY29218.1"/>
    <property type="molecule type" value="Genomic_DNA"/>
</dbReference>
<accession>A0A371J971</accession>
<keyword evidence="3" id="KW-1185">Reference proteome</keyword>
<organism evidence="2 3">
    <name type="scientific">Romboutsia weinsteinii</name>
    <dbReference type="NCBI Taxonomy" id="2020949"/>
    <lineage>
        <taxon>Bacteria</taxon>
        <taxon>Bacillati</taxon>
        <taxon>Bacillota</taxon>
        <taxon>Clostridia</taxon>
        <taxon>Peptostreptococcales</taxon>
        <taxon>Peptostreptococcaceae</taxon>
        <taxon>Romboutsia</taxon>
    </lineage>
</organism>
<evidence type="ECO:0000256" key="1">
    <source>
        <dbReference type="SAM" id="Phobius"/>
    </source>
</evidence>
<keyword evidence="1" id="KW-0812">Transmembrane</keyword>
<sequence length="206" mass="23448">MRRRLIMLTRKELKLNAKEQLRNNWGVAIGVIITLSLIGALIGYIFRGYQDVTSILTVESVVIAIVTAPLNLGVAILFLNIANKREAKYGDLFSGFNKILKVVGITILVDIIVFIGFILFIIPGIILSFRYSQVYYILAENPDIGIVECLKESGKIMKGRKWDYFVLSLSFILWYILMIFTFGIAGLYVIPYYQATITNFYLQIKE</sequence>
<feature type="transmembrane region" description="Helical" evidence="1">
    <location>
        <begin position="102"/>
        <end position="126"/>
    </location>
</feature>
<feature type="transmembrane region" description="Helical" evidence="1">
    <location>
        <begin position="61"/>
        <end position="81"/>
    </location>
</feature>
<feature type="transmembrane region" description="Helical" evidence="1">
    <location>
        <begin position="21"/>
        <end position="46"/>
    </location>
</feature>
<protein>
    <submittedName>
        <fullName evidence="2">DUF975 family protein</fullName>
    </submittedName>
</protein>
<dbReference type="AlphaFoldDB" id="A0A371J971"/>
<dbReference type="PANTHER" id="PTHR40076">
    <property type="entry name" value="MEMBRANE PROTEIN-RELATED"/>
    <property type="match status" value="1"/>
</dbReference>
<name>A0A371J971_9FIRM</name>
<dbReference type="InterPro" id="IPR010380">
    <property type="entry name" value="DUF975"/>
</dbReference>
<keyword evidence="1" id="KW-1133">Transmembrane helix</keyword>
<dbReference type="Proteomes" id="UP000215694">
    <property type="component" value="Unassembled WGS sequence"/>
</dbReference>
<reference evidence="2 3" key="1">
    <citation type="journal article" date="2017" name="Genome Announc.">
        <title>Draft Genome Sequence of Romboutsia weinsteinii sp. nov. Strain CCRI-19649(T) Isolated from Surface Water.</title>
        <authorList>
            <person name="Maheux A.F."/>
            <person name="Boudreau D.K."/>
            <person name="Berube E."/>
            <person name="Boissinot M."/>
            <person name="Cantin P."/>
            <person name="Raymond F."/>
            <person name="Corbeil J."/>
            <person name="Omar R.F."/>
            <person name="Bergeron M.G."/>
        </authorList>
    </citation>
    <scope>NUCLEOTIDE SEQUENCE [LARGE SCALE GENOMIC DNA]</scope>
    <source>
        <strain evidence="2 3">CCRI-19649</strain>
    </source>
</reference>
<keyword evidence="1" id="KW-0472">Membrane</keyword>
<evidence type="ECO:0000313" key="3">
    <source>
        <dbReference type="Proteomes" id="UP000215694"/>
    </source>
</evidence>
<feature type="transmembrane region" description="Helical" evidence="1">
    <location>
        <begin position="164"/>
        <end position="190"/>
    </location>
</feature>
<comment type="caution">
    <text evidence="2">The sequence shown here is derived from an EMBL/GenBank/DDBJ whole genome shotgun (WGS) entry which is preliminary data.</text>
</comment>
<gene>
    <name evidence="2" type="ORF">CHL78_002610</name>
</gene>